<name>A0ABP2SPR5_BARBA</name>
<dbReference type="GeneID" id="4684518"/>
<evidence type="ECO:0000313" key="2">
    <source>
        <dbReference type="Proteomes" id="UP000009359"/>
    </source>
</evidence>
<evidence type="ECO:0000313" key="1">
    <source>
        <dbReference type="EMBL" id="EKS45905.1"/>
    </source>
</evidence>
<proteinExistence type="predicted"/>
<dbReference type="RefSeq" id="WP_005766168.1">
    <property type="nucleotide sequence ID" value="NZ_AMQK01000004.1"/>
</dbReference>
<keyword evidence="2" id="KW-1185">Reference proteome</keyword>
<dbReference type="Proteomes" id="UP000009359">
    <property type="component" value="Unassembled WGS sequence"/>
</dbReference>
<accession>A0ABP2SPR5</accession>
<reference evidence="1 2" key="1">
    <citation type="journal article" date="2013" name="Genome Announc.">
        <title>Whole Genome Sequencing and Comparative Analysis of Bartonella bacilliformis Strain INS, the Causative Agent of Carrion's Disease.</title>
        <authorList>
            <person name="Tarazona D."/>
            <person name="Padilla C."/>
            <person name="Caceres O."/>
            <person name="Montenegro J.D."/>
            <person name="Bailon H."/>
            <person name="Ventura G."/>
            <person name="Mendoza G."/>
            <person name="Anaya E."/>
            <person name="Guio H."/>
        </authorList>
    </citation>
    <scope>NUCLEOTIDE SEQUENCE [LARGE SCALE GENOMIC DNA]</scope>
    <source>
        <strain evidence="1 2">INS</strain>
    </source>
</reference>
<organism evidence="1 2">
    <name type="scientific">Bartonella bacilliformis INS</name>
    <dbReference type="NCBI Taxonomy" id="1206782"/>
    <lineage>
        <taxon>Bacteria</taxon>
        <taxon>Pseudomonadati</taxon>
        <taxon>Pseudomonadota</taxon>
        <taxon>Alphaproteobacteria</taxon>
        <taxon>Hyphomicrobiales</taxon>
        <taxon>Bartonellaceae</taxon>
        <taxon>Bartonella</taxon>
    </lineage>
</organism>
<gene>
    <name evidence="1" type="ORF">BbINS_01301</name>
</gene>
<evidence type="ECO:0008006" key="3">
    <source>
        <dbReference type="Google" id="ProtNLM"/>
    </source>
</evidence>
<protein>
    <recommendedName>
        <fullName evidence="3">CopG family transcriptional regulator</fullName>
    </recommendedName>
</protein>
<dbReference type="EMBL" id="AMQK01000004">
    <property type="protein sequence ID" value="EKS45905.1"/>
    <property type="molecule type" value="Genomic_DNA"/>
</dbReference>
<sequence length="90" mass="10357">MNSERKPLDFAALDEFKPKNPTSNITERKKIDKMVAFPSREQSDDAQINIKTSTAILNRFRTMAKQNRYHHGAFLEVLMNAFEQGQGITK</sequence>
<comment type="caution">
    <text evidence="1">The sequence shown here is derived from an EMBL/GenBank/DDBJ whole genome shotgun (WGS) entry which is preliminary data.</text>
</comment>